<dbReference type="GO" id="GO:0003700">
    <property type="term" value="F:DNA-binding transcription factor activity"/>
    <property type="evidence" value="ECO:0007669"/>
    <property type="project" value="InterPro"/>
</dbReference>
<proteinExistence type="predicted"/>
<dbReference type="InterPro" id="IPR001034">
    <property type="entry name" value="DeoR_HTH"/>
</dbReference>
<keyword evidence="2" id="KW-0238">DNA-binding</keyword>
<evidence type="ECO:0000256" key="4">
    <source>
        <dbReference type="SAM" id="MobiDB-lite"/>
    </source>
</evidence>
<evidence type="ECO:0000259" key="5">
    <source>
        <dbReference type="PROSITE" id="PS51000"/>
    </source>
</evidence>
<feature type="region of interest" description="Disordered" evidence="4">
    <location>
        <begin position="54"/>
        <end position="83"/>
    </location>
</feature>
<dbReference type="SUPFAM" id="SSF53822">
    <property type="entry name" value="Periplasmic binding protein-like I"/>
    <property type="match status" value="1"/>
</dbReference>
<dbReference type="PATRIC" id="fig|1938.6.peg.1160"/>
<evidence type="ECO:0000256" key="3">
    <source>
        <dbReference type="ARBA" id="ARBA00023163"/>
    </source>
</evidence>
<evidence type="ECO:0000313" key="7">
    <source>
        <dbReference type="Proteomes" id="UP000037023"/>
    </source>
</evidence>
<dbReference type="EMBL" id="LGUP01000029">
    <property type="protein sequence ID" value="KOG35517.1"/>
    <property type="molecule type" value="Genomic_DNA"/>
</dbReference>
<dbReference type="InterPro" id="IPR046335">
    <property type="entry name" value="LacI/GalR-like_sensor"/>
</dbReference>
<dbReference type="RefSeq" id="WP_033202439.1">
    <property type="nucleotide sequence ID" value="NZ_LGUP01000029.1"/>
</dbReference>
<dbReference type="GO" id="GO:0000976">
    <property type="term" value="F:transcription cis-regulatory region binding"/>
    <property type="evidence" value="ECO:0007669"/>
    <property type="project" value="TreeGrafter"/>
</dbReference>
<gene>
    <name evidence="6" type="ORF">ADK34_05255</name>
</gene>
<dbReference type="Pfam" id="PF13377">
    <property type="entry name" value="Peripla_BP_3"/>
    <property type="match status" value="1"/>
</dbReference>
<dbReference type="Proteomes" id="UP000037023">
    <property type="component" value="Unassembled WGS sequence"/>
</dbReference>
<organism evidence="6 7">
    <name type="scientific">Streptomyces viridochromogenes</name>
    <dbReference type="NCBI Taxonomy" id="1938"/>
    <lineage>
        <taxon>Bacteria</taxon>
        <taxon>Bacillati</taxon>
        <taxon>Actinomycetota</taxon>
        <taxon>Actinomycetes</taxon>
        <taxon>Kitasatosporales</taxon>
        <taxon>Streptomycetaceae</taxon>
        <taxon>Streptomyces</taxon>
    </lineage>
</organism>
<dbReference type="CDD" id="cd06267">
    <property type="entry name" value="PBP1_LacI_sugar_binding-like"/>
    <property type="match status" value="1"/>
</dbReference>
<comment type="caution">
    <text evidence="6">The sequence shown here is derived from an EMBL/GenBank/DDBJ whole genome shotgun (WGS) entry which is preliminary data.</text>
</comment>
<evidence type="ECO:0000256" key="2">
    <source>
        <dbReference type="ARBA" id="ARBA00023125"/>
    </source>
</evidence>
<dbReference type="PROSITE" id="PS51000">
    <property type="entry name" value="HTH_DEOR_2"/>
    <property type="match status" value="1"/>
</dbReference>
<dbReference type="Gene3D" id="3.40.50.2300">
    <property type="match status" value="2"/>
</dbReference>
<dbReference type="PANTHER" id="PTHR30146">
    <property type="entry name" value="LACI-RELATED TRANSCRIPTIONAL REPRESSOR"/>
    <property type="match status" value="1"/>
</dbReference>
<evidence type="ECO:0000313" key="6">
    <source>
        <dbReference type="EMBL" id="KOG35517.1"/>
    </source>
</evidence>
<keyword evidence="3" id="KW-0804">Transcription</keyword>
<accession>A0A0L8LBK2</accession>
<name>A0A0L8LBK2_STRVR</name>
<dbReference type="InterPro" id="IPR036390">
    <property type="entry name" value="WH_DNA-bd_sf"/>
</dbReference>
<keyword evidence="1" id="KW-0805">Transcription regulation</keyword>
<dbReference type="Pfam" id="PF08220">
    <property type="entry name" value="HTH_DeoR"/>
    <property type="match status" value="1"/>
</dbReference>
<dbReference type="SUPFAM" id="SSF46785">
    <property type="entry name" value="Winged helix' DNA-binding domain"/>
    <property type="match status" value="1"/>
</dbReference>
<dbReference type="InterPro" id="IPR028082">
    <property type="entry name" value="Peripla_BP_I"/>
</dbReference>
<reference evidence="6 7" key="1">
    <citation type="submission" date="2015-06" db="EMBL/GenBank/DDBJ databases">
        <authorList>
            <person name="Hoefler B.C."/>
            <person name="Straight P.D."/>
        </authorList>
    </citation>
    <scope>NUCLEOTIDE SEQUENCE [LARGE SCALE GENOMIC DNA]</scope>
    <source>
        <strain evidence="6 7">NRRL 3427</strain>
    </source>
</reference>
<dbReference type="PANTHER" id="PTHR30146:SF155">
    <property type="entry name" value="ALANINE RACEMASE"/>
    <property type="match status" value="1"/>
</dbReference>
<dbReference type="OrthoDB" id="3252280at2"/>
<dbReference type="AlphaFoldDB" id="A0A0L8LBK2"/>
<feature type="domain" description="HTH deoR-type" evidence="5">
    <location>
        <begin position="3"/>
        <end position="58"/>
    </location>
</feature>
<protein>
    <submittedName>
        <fullName evidence="6">DeoR faimly transcriptional regulator</fullName>
    </submittedName>
</protein>
<sequence>MLAEDRQRAIVAAVRERGSVRIGTLAEELNVAAVTVRSDVRELARRGEVVRVHGGVARPAERGENGPSTPTTGAGQAPAEDVAAGRTPRTYSLGMVVPHSSYYYPEVVGGATAAAESFGATLTVEVSQNSFTEKALVAKMLQTGVDGLLVTTAEDPRTSPDTEAWLRELPVPVVLAERRTGLDTGTVEHVATSHEYGAHLALRHLVARGRSRIALLQFATMTAPMLQAGYDQALTALNLEPCSPDVPSTLLENDLTDLDDKCAQLVRCVKSGQVDAILVHNDSIALPLVSRLQESGIRVPDDLAVVTYDDELATLADPPLTAVAPPRRAVGAEAVELLVRRLEDPTRPTHHLMLNPVLNVRS</sequence>
<evidence type="ECO:0000256" key="1">
    <source>
        <dbReference type="ARBA" id="ARBA00023015"/>
    </source>
</evidence>
<dbReference type="SMART" id="SM00420">
    <property type="entry name" value="HTH_DEOR"/>
    <property type="match status" value="1"/>
</dbReference>